<accession>A0A5C9A499</accession>
<keyword evidence="8" id="KW-0282">Flagellum</keyword>
<sequence>MSAPAPAVDTALGLAALGKTAVALAVVLALIYGASALLRRIGGVRTAANGNLQVVSSVAVGQRERVVLVDVGDTRLVLGVASGQVNTLHSMPAPASDSVPATAGNSSFASRLAGALRGQDRRDAQ</sequence>
<feature type="transmembrane region" description="Helical" evidence="7">
    <location>
        <begin position="20"/>
        <end position="38"/>
    </location>
</feature>
<dbReference type="GO" id="GO:0005886">
    <property type="term" value="C:plasma membrane"/>
    <property type="evidence" value="ECO:0007669"/>
    <property type="project" value="UniProtKB-SubCell"/>
</dbReference>
<dbReference type="Proteomes" id="UP000321933">
    <property type="component" value="Unassembled WGS sequence"/>
</dbReference>
<keyword evidence="3 7" id="KW-1133">Transmembrane helix</keyword>
<comment type="caution">
    <text evidence="8">The sequence shown here is derived from an EMBL/GenBank/DDBJ whole genome shotgun (WGS) entry which is preliminary data.</text>
</comment>
<dbReference type="Pfam" id="PF04347">
    <property type="entry name" value="FliO"/>
    <property type="match status" value="1"/>
</dbReference>
<dbReference type="PANTHER" id="PTHR38766">
    <property type="entry name" value="FLAGELLAR PROTEIN FLIO"/>
    <property type="match status" value="1"/>
</dbReference>
<evidence type="ECO:0000313" key="8">
    <source>
        <dbReference type="EMBL" id="TXS94782.1"/>
    </source>
</evidence>
<proteinExistence type="inferred from homology"/>
<gene>
    <name evidence="8" type="primary">fliO</name>
    <name evidence="8" type="ORF">FVW59_02405</name>
</gene>
<dbReference type="GO" id="GO:0044781">
    <property type="term" value="P:bacterial-type flagellum organization"/>
    <property type="evidence" value="ECO:0007669"/>
    <property type="project" value="UniProtKB-UniRule"/>
</dbReference>
<evidence type="ECO:0000256" key="5">
    <source>
        <dbReference type="ARBA" id="ARBA00023143"/>
    </source>
</evidence>
<evidence type="ECO:0000256" key="6">
    <source>
        <dbReference type="ARBA" id="ARBA00037937"/>
    </source>
</evidence>
<reference evidence="8 9" key="1">
    <citation type="submission" date="2019-08" db="EMBL/GenBank/DDBJ databases">
        <title>Parahaliea maris sp. nov., isolated from the surface seawater.</title>
        <authorList>
            <person name="Liu Y."/>
        </authorList>
    </citation>
    <scope>NUCLEOTIDE SEQUENCE [LARGE SCALE GENOMIC DNA]</scope>
    <source>
        <strain evidence="8 9">S2-26</strain>
    </source>
</reference>
<keyword evidence="9" id="KW-1185">Reference proteome</keyword>
<dbReference type="PANTHER" id="PTHR38766:SF1">
    <property type="entry name" value="FLAGELLAR PROTEIN FLIO"/>
    <property type="match status" value="1"/>
</dbReference>
<keyword evidence="4 7" id="KW-0472">Membrane</keyword>
<evidence type="ECO:0000256" key="1">
    <source>
        <dbReference type="ARBA" id="ARBA00022475"/>
    </source>
</evidence>
<protein>
    <recommendedName>
        <fullName evidence="7">Flagellar protein</fullName>
    </recommendedName>
</protein>
<dbReference type="AlphaFoldDB" id="A0A5C9A499"/>
<comment type="subcellular location">
    <subcellularLocation>
        <location evidence="7">Cell membrane</location>
    </subcellularLocation>
    <subcellularLocation>
        <location evidence="7">Bacterial flagellum basal body</location>
    </subcellularLocation>
</comment>
<evidence type="ECO:0000256" key="4">
    <source>
        <dbReference type="ARBA" id="ARBA00023136"/>
    </source>
</evidence>
<evidence type="ECO:0000256" key="2">
    <source>
        <dbReference type="ARBA" id="ARBA00022692"/>
    </source>
</evidence>
<dbReference type="OrthoDB" id="5741235at2"/>
<dbReference type="GO" id="GO:0009425">
    <property type="term" value="C:bacterial-type flagellum basal body"/>
    <property type="evidence" value="ECO:0007669"/>
    <property type="project" value="UniProtKB-SubCell"/>
</dbReference>
<evidence type="ECO:0000256" key="7">
    <source>
        <dbReference type="RuleBase" id="RU362064"/>
    </source>
</evidence>
<dbReference type="NCBIfam" id="TIGR03500">
    <property type="entry name" value="FliO_TIGR"/>
    <property type="match status" value="1"/>
</dbReference>
<evidence type="ECO:0000313" key="9">
    <source>
        <dbReference type="Proteomes" id="UP000321933"/>
    </source>
</evidence>
<evidence type="ECO:0000256" key="3">
    <source>
        <dbReference type="ARBA" id="ARBA00022989"/>
    </source>
</evidence>
<dbReference type="RefSeq" id="WP_148062623.1">
    <property type="nucleotide sequence ID" value="NZ_VRYZ01000001.1"/>
</dbReference>
<keyword evidence="8" id="KW-0969">Cilium</keyword>
<name>A0A5C9A499_9GAMM</name>
<dbReference type="InterPro" id="IPR022781">
    <property type="entry name" value="Flagellar_biosynth_FliO"/>
</dbReference>
<keyword evidence="8" id="KW-0966">Cell projection</keyword>
<keyword evidence="2 7" id="KW-0812">Transmembrane</keyword>
<dbReference type="InterPro" id="IPR052205">
    <property type="entry name" value="FliO/MopB"/>
</dbReference>
<organism evidence="8 9">
    <name type="scientific">Parahaliea aestuarii</name>
    <dbReference type="NCBI Taxonomy" id="1852021"/>
    <lineage>
        <taxon>Bacteria</taxon>
        <taxon>Pseudomonadati</taxon>
        <taxon>Pseudomonadota</taxon>
        <taxon>Gammaproteobacteria</taxon>
        <taxon>Cellvibrionales</taxon>
        <taxon>Halieaceae</taxon>
        <taxon>Parahaliea</taxon>
    </lineage>
</organism>
<keyword evidence="5 7" id="KW-0975">Bacterial flagellum</keyword>
<comment type="similarity">
    <text evidence="6 7">Belongs to the FliO/MopB family.</text>
</comment>
<keyword evidence="1 7" id="KW-1003">Cell membrane</keyword>
<dbReference type="EMBL" id="VRYZ01000001">
    <property type="protein sequence ID" value="TXS94782.1"/>
    <property type="molecule type" value="Genomic_DNA"/>
</dbReference>